<dbReference type="Proteomes" id="UP001153404">
    <property type="component" value="Unassembled WGS sequence"/>
</dbReference>
<dbReference type="Pfam" id="PF02368">
    <property type="entry name" value="Big_2"/>
    <property type="match status" value="1"/>
</dbReference>
<dbReference type="InterPro" id="IPR046780">
    <property type="entry name" value="aBig_2"/>
</dbReference>
<feature type="domain" description="Atrophied bacterial Ig" evidence="3">
    <location>
        <begin position="246"/>
        <end position="329"/>
    </location>
</feature>
<evidence type="ECO:0000259" key="2">
    <source>
        <dbReference type="Pfam" id="PF02368"/>
    </source>
</evidence>
<accession>A0A9X4KVD4</accession>
<proteinExistence type="predicted"/>
<dbReference type="AlphaFoldDB" id="A0A9X4KVD4"/>
<dbReference type="Gene3D" id="2.60.40.1080">
    <property type="match status" value="1"/>
</dbReference>
<evidence type="ECO:0000256" key="1">
    <source>
        <dbReference type="SAM" id="MobiDB-lite"/>
    </source>
</evidence>
<dbReference type="InterPro" id="IPR008964">
    <property type="entry name" value="Invasin/intimin_cell_adhesion"/>
</dbReference>
<protein>
    <submittedName>
        <fullName evidence="4">Ig-like domain-containing protein</fullName>
    </submittedName>
</protein>
<evidence type="ECO:0000259" key="3">
    <source>
        <dbReference type="Pfam" id="PF20578"/>
    </source>
</evidence>
<evidence type="ECO:0000313" key="5">
    <source>
        <dbReference type="Proteomes" id="UP001153404"/>
    </source>
</evidence>
<dbReference type="RefSeq" id="WP_277534289.1">
    <property type="nucleotide sequence ID" value="NZ_JAPDIA010000007.1"/>
</dbReference>
<reference evidence="4" key="1">
    <citation type="submission" date="2022-10" db="EMBL/GenBank/DDBJ databases">
        <title>Comparative genomic analysis of Cohnella hashimotonis sp. nov., isolated from the International Space Station.</title>
        <authorList>
            <person name="Simpson A."/>
            <person name="Venkateswaran K."/>
        </authorList>
    </citation>
    <scope>NUCLEOTIDE SEQUENCE</scope>
    <source>
        <strain evidence="4">DSM 28161</strain>
    </source>
</reference>
<gene>
    <name evidence="4" type="ORF">OMP40_21065</name>
</gene>
<comment type="caution">
    <text evidence="4">The sequence shown here is derived from an EMBL/GenBank/DDBJ whole genome shotgun (WGS) entry which is preliminary data.</text>
</comment>
<keyword evidence="5" id="KW-1185">Reference proteome</keyword>
<dbReference type="Pfam" id="PF20578">
    <property type="entry name" value="aBig_2"/>
    <property type="match status" value="1"/>
</dbReference>
<organism evidence="4 5">
    <name type="scientific">Cohnella rhizosphaerae</name>
    <dbReference type="NCBI Taxonomy" id="1457232"/>
    <lineage>
        <taxon>Bacteria</taxon>
        <taxon>Bacillati</taxon>
        <taxon>Bacillota</taxon>
        <taxon>Bacilli</taxon>
        <taxon>Bacillales</taxon>
        <taxon>Paenibacillaceae</taxon>
        <taxon>Cohnella</taxon>
    </lineage>
</organism>
<feature type="domain" description="BIG2" evidence="2">
    <location>
        <begin position="4"/>
        <end position="35"/>
    </location>
</feature>
<dbReference type="SUPFAM" id="SSF49373">
    <property type="entry name" value="Invasin/intimin cell-adhesion fragments"/>
    <property type="match status" value="1"/>
</dbReference>
<name>A0A9X4KVD4_9BACL</name>
<dbReference type="InterPro" id="IPR003343">
    <property type="entry name" value="Big_2"/>
</dbReference>
<dbReference type="EMBL" id="JAPDIA010000007">
    <property type="protein sequence ID" value="MDG0811580.1"/>
    <property type="molecule type" value="Genomic_DNA"/>
</dbReference>
<sequence>MASAEFASSDERVATVDESGLVHGVGPGTAVVTVKVPRESGIDEKSVEVVVRALPEPWRLKLNGSGTGTARYEESMLHLEAKAAGIEDAVQVARDAGDTANQTLTTTVSSHIVPDTAAGLDSRIGLYLAAAGEGQTGSVALTLDPTGRLTLSAGPDQIVTGKYTVKPAAIRLERDKDVFTAYVERGGKWLPIGNTKAASQVTLSWSGDTEAGALLYAGDGGRYAMADLALPELTHWNVPNSAEQEVAAAADALKLEGLDAVTANLQLPREGLHGTAIAWSSSDKRYIDDEGVLLRRPTASEGDARLTLTATLSKEGFAKSRDFEATVKALPPEGNPESGQPGESSCQFGQFG</sequence>
<feature type="region of interest" description="Disordered" evidence="1">
    <location>
        <begin position="329"/>
        <end position="352"/>
    </location>
</feature>
<evidence type="ECO:0000313" key="4">
    <source>
        <dbReference type="EMBL" id="MDG0811580.1"/>
    </source>
</evidence>
<feature type="compositionally biased region" description="Polar residues" evidence="1">
    <location>
        <begin position="337"/>
        <end position="352"/>
    </location>
</feature>